<evidence type="ECO:0000313" key="4">
    <source>
        <dbReference type="EMBL" id="AOS62779.1"/>
    </source>
</evidence>
<reference evidence="5" key="1">
    <citation type="submission" date="2016-03" db="EMBL/GenBank/DDBJ databases">
        <title>Complete genome sequence of the type strain Actinoalloteichus hymeniacidonis DSM 45092.</title>
        <authorList>
            <person name="Schaffert L."/>
            <person name="Albersmeier A."/>
            <person name="Winkler A."/>
            <person name="Kalinowski J."/>
            <person name="Zotchev S."/>
            <person name="Ruckert C."/>
        </authorList>
    </citation>
    <scope>NUCLEOTIDE SEQUENCE [LARGE SCALE GENOMIC DNA]</scope>
    <source>
        <strain evidence="5">HPA177(T) (DSM 45092(T))</strain>
    </source>
</reference>
<feature type="domain" description="Calcineurin-like phosphoesterase" evidence="2">
    <location>
        <begin position="771"/>
        <end position="963"/>
    </location>
</feature>
<dbReference type="PANTHER" id="PTHR40446">
    <property type="entry name" value="N-ACETYLGLUCOSAMINE-1-PHOSPHODIESTER ALPHA-N-ACETYLGLUCOSAMINIDASE"/>
    <property type="match status" value="1"/>
</dbReference>
<feature type="compositionally biased region" description="Polar residues" evidence="1">
    <location>
        <begin position="31"/>
        <end position="40"/>
    </location>
</feature>
<evidence type="ECO:0000259" key="2">
    <source>
        <dbReference type="Pfam" id="PF00149"/>
    </source>
</evidence>
<dbReference type="InterPro" id="IPR029052">
    <property type="entry name" value="Metallo-depent_PP-like"/>
</dbReference>
<dbReference type="KEGG" id="ahm:TL08_09820"/>
<dbReference type="InterPro" id="IPR004843">
    <property type="entry name" value="Calcineurin-like_PHP"/>
</dbReference>
<protein>
    <submittedName>
        <fullName evidence="4">Periplasmic protein (DUF2233)/Calcineurin-like phosphoesterase</fullName>
    </submittedName>
</protein>
<dbReference type="PANTHER" id="PTHR40446:SF2">
    <property type="entry name" value="N-ACETYLGLUCOSAMINE-1-PHOSPHODIESTER ALPHA-N-ACETYLGLUCOSAMINIDASE"/>
    <property type="match status" value="1"/>
</dbReference>
<dbReference type="InterPro" id="IPR001969">
    <property type="entry name" value="Aspartic_peptidase_AS"/>
</dbReference>
<name>A0AAC9HNU6_9PSEU</name>
<dbReference type="Pfam" id="PF09992">
    <property type="entry name" value="NAGPA"/>
    <property type="match status" value="1"/>
</dbReference>
<accession>A0AAC9HNU6</accession>
<evidence type="ECO:0000259" key="3">
    <source>
        <dbReference type="Pfam" id="PF09992"/>
    </source>
</evidence>
<gene>
    <name evidence="4" type="ORF">TL08_09820</name>
</gene>
<feature type="domain" description="Phosphodiester glycosidase" evidence="3">
    <location>
        <begin position="229"/>
        <end position="399"/>
    </location>
</feature>
<dbReference type="Gene3D" id="3.60.21.10">
    <property type="match status" value="1"/>
</dbReference>
<sequence length="1120" mass="117087">MLLLAAGTGAGAQGADTGVPAGPRPVEDSPAASSASEQALRTSIDPAATPHPGLTTDSTTTLVAPGVELTEFDRFDPQGWIRGDVLSAELSTAGLEPTYLHPGTVSARTPLSEQLARVDAVAGVNGDFFDINATGAPLGVGIDDGELRHAPAAGHNLAATFTEDHRAALTEVFLEAHLTLPGGDVLPADNLNSPVIAADGIGVFTPEWGSASRLTATAGATEVLEVELVDGLVTAIRTAPGDGPIAEGTQVLLARDAGARALADLAEGDAVGVSLAPRTDSEDIADIAVAVGGNRALIVDGEVQPVDNVTAHPRTAVGFSEDGSRFWLVTIDGRQSASRGMTELELAHQLRSLGAHDALNLDGGGSSTLLARKAGEAAPTVHNSPSDGGQRLVPNGLGLRTAPGSGRLTGFRAEPATAGPDSQRVLAGLSRRLQALGHDESGASVEAAHRWSVDRPRHGRIRGDGIFHATDRADRVGRTVVTATSGRVRGDVELDVLGAPVRLRADVGQVMLSDADVSSSLRVLGNDADGFSTWVEPADLELDYDPEVVRVEPNGDGLTVTALVDTGSTTITATAAGLTARVGVSVGTEARIVDPLDGVEGWQATAFPSVVGSAVSQADGREGGQGIALDYRLTGTTATRAAYVNAVPQRELPAGTQRIGLWVDGDGAGAWLRLELRDAAGSPAVLSLADSVDWTGWRYVETDVPAGLAAPLRLHRFYLVETDRDHQYEGRVVFDDLTASVSPIAEVPAEPVRPDTSVVVDDALDAERGALRVAVVSDAQFTSDDPDGPLVEQARRSLREAVAAEPDVVLINGDLVDRGTGPDFDLARTVLDEELGEQVPWYYLPGNHEVSGPGDTGEFSAEFGETHRSVDHGGIRLILLDSSRGTLRGGGFDQVELLRDELAEAKADRSVEGVIVALHHPTEDPGAAGNSQLGDQREAELVLDWLSEFEDASGKPTALVAAHAGRFHADRVDGVSRLINGNAGKAPSAPADQGGFTGWSLLRMHPADRDESVRVEMRPHVDELSLAAPAELAVGRTESVTASVRQGEREVPVSYPVAADWAGSRRLHIVDPNRPDDGPRPWQVASLDPRTGDIEGLRPGRFTLSVTVNEVVEETEIVVR</sequence>
<dbReference type="GO" id="GO:0004190">
    <property type="term" value="F:aspartic-type endopeptidase activity"/>
    <property type="evidence" value="ECO:0007669"/>
    <property type="project" value="InterPro"/>
</dbReference>
<keyword evidence="5" id="KW-1185">Reference proteome</keyword>
<evidence type="ECO:0000256" key="1">
    <source>
        <dbReference type="SAM" id="MobiDB-lite"/>
    </source>
</evidence>
<proteinExistence type="predicted"/>
<dbReference type="PROSITE" id="PS00141">
    <property type="entry name" value="ASP_PROTEASE"/>
    <property type="match status" value="1"/>
</dbReference>
<organism evidence="4 5">
    <name type="scientific">Actinoalloteichus hymeniacidonis</name>
    <dbReference type="NCBI Taxonomy" id="340345"/>
    <lineage>
        <taxon>Bacteria</taxon>
        <taxon>Bacillati</taxon>
        <taxon>Actinomycetota</taxon>
        <taxon>Actinomycetes</taxon>
        <taxon>Pseudonocardiales</taxon>
        <taxon>Pseudonocardiaceae</taxon>
        <taxon>Actinoalloteichus</taxon>
    </lineage>
</organism>
<dbReference type="RefSeq" id="WP_069853509.1">
    <property type="nucleotide sequence ID" value="NZ_CP014859.1"/>
</dbReference>
<dbReference type="AlphaFoldDB" id="A0AAC9HNU6"/>
<feature type="region of interest" description="Disordered" evidence="1">
    <location>
        <begin position="1"/>
        <end position="40"/>
    </location>
</feature>
<dbReference type="EMBL" id="CP014859">
    <property type="protein sequence ID" value="AOS62779.1"/>
    <property type="molecule type" value="Genomic_DNA"/>
</dbReference>
<dbReference type="GO" id="GO:0006508">
    <property type="term" value="P:proteolysis"/>
    <property type="evidence" value="ECO:0007669"/>
    <property type="project" value="InterPro"/>
</dbReference>
<dbReference type="Pfam" id="PF00149">
    <property type="entry name" value="Metallophos"/>
    <property type="match status" value="1"/>
</dbReference>
<dbReference type="InterPro" id="IPR018711">
    <property type="entry name" value="NAGPA"/>
</dbReference>
<dbReference type="SUPFAM" id="SSF56300">
    <property type="entry name" value="Metallo-dependent phosphatases"/>
    <property type="match status" value="1"/>
</dbReference>
<evidence type="ECO:0000313" key="5">
    <source>
        <dbReference type="Proteomes" id="UP000095210"/>
    </source>
</evidence>
<dbReference type="Proteomes" id="UP000095210">
    <property type="component" value="Chromosome"/>
</dbReference>